<dbReference type="Proteomes" id="UP000669133">
    <property type="component" value="Unassembled WGS sequence"/>
</dbReference>
<keyword evidence="2" id="KW-0732">Signal</keyword>
<organism evidence="3 4">
    <name type="scientific">Candida metapsilosis</name>
    <dbReference type="NCBI Taxonomy" id="273372"/>
    <lineage>
        <taxon>Eukaryota</taxon>
        <taxon>Fungi</taxon>
        <taxon>Dikarya</taxon>
        <taxon>Ascomycota</taxon>
        <taxon>Saccharomycotina</taxon>
        <taxon>Pichiomycetes</taxon>
        <taxon>Debaryomycetaceae</taxon>
        <taxon>Candida/Lodderomyces clade</taxon>
        <taxon>Candida</taxon>
    </lineage>
</organism>
<feature type="chain" id="PRO_5034142355" evidence="2">
    <location>
        <begin position="17"/>
        <end position="423"/>
    </location>
</feature>
<feature type="transmembrane region" description="Helical" evidence="1">
    <location>
        <begin position="338"/>
        <end position="357"/>
    </location>
</feature>
<keyword evidence="4" id="KW-1185">Reference proteome</keyword>
<evidence type="ECO:0000256" key="1">
    <source>
        <dbReference type="SAM" id="Phobius"/>
    </source>
</evidence>
<dbReference type="AlphaFoldDB" id="A0A8H7ZKR2"/>
<comment type="caution">
    <text evidence="3">The sequence shown here is derived from an EMBL/GenBank/DDBJ whole genome shotgun (WGS) entry which is preliminary data.</text>
</comment>
<evidence type="ECO:0000313" key="4">
    <source>
        <dbReference type="Proteomes" id="UP000669133"/>
    </source>
</evidence>
<feature type="transmembrane region" description="Helical" evidence="1">
    <location>
        <begin position="142"/>
        <end position="159"/>
    </location>
</feature>
<dbReference type="EMBL" id="JAEOAQ010000001">
    <property type="protein sequence ID" value="KAG5421488.1"/>
    <property type="molecule type" value="Genomic_DNA"/>
</dbReference>
<dbReference type="OrthoDB" id="4017506at2759"/>
<accession>A0A8H7ZKR2</accession>
<protein>
    <submittedName>
        <fullName evidence="3">Uncharacterized protein</fullName>
    </submittedName>
</protein>
<proteinExistence type="predicted"/>
<evidence type="ECO:0000313" key="3">
    <source>
        <dbReference type="EMBL" id="KAG5421488.1"/>
    </source>
</evidence>
<feature type="signal peptide" evidence="2">
    <location>
        <begin position="1"/>
        <end position="16"/>
    </location>
</feature>
<keyword evidence="1" id="KW-1133">Transmembrane helix</keyword>
<gene>
    <name evidence="3" type="ORF">I9W82_000579</name>
</gene>
<feature type="transmembrane region" description="Helical" evidence="1">
    <location>
        <begin position="171"/>
        <end position="190"/>
    </location>
</feature>
<evidence type="ECO:0000256" key="2">
    <source>
        <dbReference type="SAM" id="SignalP"/>
    </source>
</evidence>
<feature type="transmembrane region" description="Helical" evidence="1">
    <location>
        <begin position="300"/>
        <end position="318"/>
    </location>
</feature>
<reference evidence="3 4" key="1">
    <citation type="submission" date="2020-12" db="EMBL/GenBank/DDBJ databases">
        <title>Effect of drift, selection, and recombination on the evolution of hybrid genomes in Candida yeast pathogens.</title>
        <authorList>
            <person name="Mixao V."/>
            <person name="Ksiezopolska E."/>
            <person name="Saus E."/>
            <person name="Boekhout T."/>
            <person name="Gacser A."/>
            <person name="Gabaldon T."/>
        </authorList>
    </citation>
    <scope>NUCLEOTIDE SEQUENCE [LARGE SCALE GENOMIC DNA]</scope>
    <source>
        <strain evidence="3 4">BP57</strain>
    </source>
</reference>
<keyword evidence="1" id="KW-0812">Transmembrane</keyword>
<dbReference type="GeneID" id="93649208"/>
<keyword evidence="1" id="KW-0472">Membrane</keyword>
<dbReference type="RefSeq" id="XP_067550604.1">
    <property type="nucleotide sequence ID" value="XM_067694958.1"/>
</dbReference>
<name>A0A8H7ZKR2_9ASCO</name>
<sequence length="423" mass="48345">MRSTLLLCSLFSVSQARTFYLDTGSNAVCFQISNPTSIEITKTLGTEPLPLALFEYNHRNALPGLPNFDSLITDAKLDEYFEFGEFTFKSIDSSFAYETVLETQLEFEVGPNVWCLYSPKISSFEYMVEIDESGYFEKEDDLMWLVVNTLISLFFAMLFHYRSSFSELYKLVINLQLAKVAVFVFTSILVGFNLNVAKYAEYISASLDDIFTMMFLQGYGFRYDKADTQTFNKSVFITLLSVIPAFATRYFDLKNNINYISINNRHYNVVQGVLGSEVYDGLDRVARLARETMVNRSSGFVSLLFAISKIIKIVSYIYAMSKTLKSLNRMNSAGKRSYISSVVVWLFIWSLVSVAMAPDLFYNYTNVTNYAEALSNFIADSGKRRYITLLWDESHWLVFWLIWNGFNGGKGLITVDKGDVKSE</sequence>